<reference evidence="2" key="1">
    <citation type="journal article" date="2021" name="Proc. Natl. Acad. Sci. U.S.A.">
        <title>A Catalog of Tens of Thousands of Viruses from Human Metagenomes Reveals Hidden Associations with Chronic Diseases.</title>
        <authorList>
            <person name="Tisza M.J."/>
            <person name="Buck C.B."/>
        </authorList>
    </citation>
    <scope>NUCLEOTIDE SEQUENCE</scope>
    <source>
        <strain evidence="2">CtYA416</strain>
    </source>
</reference>
<feature type="transmembrane region" description="Helical" evidence="1">
    <location>
        <begin position="39"/>
        <end position="59"/>
    </location>
</feature>
<accession>A0A8S5UTN8</accession>
<protein>
    <submittedName>
        <fullName evidence="2">Uncharacterized protein</fullName>
    </submittedName>
</protein>
<name>A0A8S5UTN8_9CAUD</name>
<feature type="transmembrane region" description="Helical" evidence="1">
    <location>
        <begin position="6"/>
        <end position="27"/>
    </location>
</feature>
<evidence type="ECO:0000256" key="1">
    <source>
        <dbReference type="SAM" id="Phobius"/>
    </source>
</evidence>
<sequence length="60" mass="6916">MKYIIAIAFLLLFCILYTLMATIMIMMELSRVGISNQSLVILMILLIAFFIITIFRSILI</sequence>
<proteinExistence type="predicted"/>
<evidence type="ECO:0000313" key="2">
    <source>
        <dbReference type="EMBL" id="DAF97788.1"/>
    </source>
</evidence>
<keyword evidence="1" id="KW-0812">Transmembrane</keyword>
<organism evidence="2">
    <name type="scientific">Myoviridae sp. ctYA416</name>
    <dbReference type="NCBI Taxonomy" id="2825125"/>
    <lineage>
        <taxon>Viruses</taxon>
        <taxon>Duplodnaviria</taxon>
        <taxon>Heunggongvirae</taxon>
        <taxon>Uroviricota</taxon>
        <taxon>Caudoviricetes</taxon>
    </lineage>
</organism>
<dbReference type="EMBL" id="BK016136">
    <property type="protein sequence ID" value="DAF97788.1"/>
    <property type="molecule type" value="Genomic_DNA"/>
</dbReference>
<keyword evidence="1" id="KW-1133">Transmembrane helix</keyword>
<keyword evidence="1" id="KW-0472">Membrane</keyword>